<evidence type="ECO:0000313" key="10">
    <source>
        <dbReference type="EMBL" id="AVG24700.1"/>
    </source>
</evidence>
<proteinExistence type="inferred from homology"/>
<evidence type="ECO:0000256" key="6">
    <source>
        <dbReference type="ARBA" id="ARBA00022989"/>
    </source>
</evidence>
<dbReference type="NCBIfam" id="TIGR00751">
    <property type="entry name" value="menA"/>
    <property type="match status" value="1"/>
</dbReference>
<dbReference type="NCBIfam" id="NF004751">
    <property type="entry name" value="PRK06080.1-3"/>
    <property type="match status" value="1"/>
</dbReference>
<evidence type="ECO:0000256" key="8">
    <source>
        <dbReference type="HAMAP-Rule" id="MF_01937"/>
    </source>
</evidence>
<comment type="subcellular location">
    <subcellularLocation>
        <location evidence="8">Cell membrane</location>
        <topology evidence="8">Multi-pass membrane protein</topology>
    </subcellularLocation>
    <subcellularLocation>
        <location evidence="1">Membrane</location>
        <topology evidence="1">Multi-pass membrane protein</topology>
    </subcellularLocation>
</comment>
<protein>
    <recommendedName>
        <fullName evidence="8 9">1,4-dihydroxy-2-naphthoate octaprenyltransferase</fullName>
        <shortName evidence="8">DHNA-octaprenyltransferase</shortName>
        <ecNumber evidence="8 9">2.5.1.74</ecNumber>
    </recommendedName>
</protein>
<evidence type="ECO:0000256" key="3">
    <source>
        <dbReference type="ARBA" id="ARBA00022475"/>
    </source>
</evidence>
<feature type="transmembrane region" description="Helical" evidence="8">
    <location>
        <begin position="250"/>
        <end position="272"/>
    </location>
</feature>
<dbReference type="InterPro" id="IPR026046">
    <property type="entry name" value="UBIAD1"/>
</dbReference>
<dbReference type="GO" id="GO:0046428">
    <property type="term" value="F:1,4-dihydroxy-2-naphthoate polyprenyltransferase activity"/>
    <property type="evidence" value="ECO:0007669"/>
    <property type="project" value="UniProtKB-UniRule"/>
</dbReference>
<feature type="transmembrane region" description="Helical" evidence="8">
    <location>
        <begin position="129"/>
        <end position="148"/>
    </location>
</feature>
<feature type="transmembrane region" description="Helical" evidence="8">
    <location>
        <begin position="279"/>
        <end position="303"/>
    </location>
</feature>
<dbReference type="AlphaFoldDB" id="A0A2L2BSS5"/>
<feature type="transmembrane region" description="Helical" evidence="8">
    <location>
        <begin position="103"/>
        <end position="123"/>
    </location>
</feature>
<evidence type="ECO:0000313" key="11">
    <source>
        <dbReference type="Proteomes" id="UP000243077"/>
    </source>
</evidence>
<evidence type="ECO:0000256" key="5">
    <source>
        <dbReference type="ARBA" id="ARBA00022692"/>
    </source>
</evidence>
<dbReference type="Gene3D" id="1.10.357.140">
    <property type="entry name" value="UbiA prenyltransferase"/>
    <property type="match status" value="1"/>
</dbReference>
<dbReference type="InterPro" id="IPR004657">
    <property type="entry name" value="MenA"/>
</dbReference>
<feature type="transmembrane region" description="Helical" evidence="8">
    <location>
        <begin position="53"/>
        <end position="73"/>
    </location>
</feature>
<dbReference type="GO" id="GO:0005886">
    <property type="term" value="C:plasma membrane"/>
    <property type="evidence" value="ECO:0007669"/>
    <property type="project" value="UniProtKB-SubCell"/>
</dbReference>
<dbReference type="PANTHER" id="PTHR13929">
    <property type="entry name" value="1,4-DIHYDROXY-2-NAPHTHOATE OCTAPRENYLTRANSFERASE"/>
    <property type="match status" value="1"/>
</dbReference>
<comment type="pathway">
    <text evidence="8">Quinol/quinone metabolism; menaquinone biosynthesis; menaquinol from 1,4-dihydroxy-2-naphthoate: step 1/2.</text>
</comment>
<gene>
    <name evidence="8" type="primary">menA</name>
    <name evidence="10" type="ORF">C3B54_111778</name>
</gene>
<dbReference type="InterPro" id="IPR000537">
    <property type="entry name" value="UbiA_prenyltransferase"/>
</dbReference>
<evidence type="ECO:0000256" key="1">
    <source>
        <dbReference type="ARBA" id="ARBA00004141"/>
    </source>
</evidence>
<dbReference type="InterPro" id="IPR044878">
    <property type="entry name" value="UbiA_sf"/>
</dbReference>
<keyword evidence="4 8" id="KW-0808">Transferase</keyword>
<dbReference type="HAMAP" id="MF_01937">
    <property type="entry name" value="MenA_1"/>
    <property type="match status" value="1"/>
</dbReference>
<dbReference type="GO" id="GO:0042371">
    <property type="term" value="P:vitamin K biosynthetic process"/>
    <property type="evidence" value="ECO:0007669"/>
    <property type="project" value="TreeGrafter"/>
</dbReference>
<keyword evidence="11" id="KW-1185">Reference proteome</keyword>
<evidence type="ECO:0000256" key="7">
    <source>
        <dbReference type="ARBA" id="ARBA00023136"/>
    </source>
</evidence>
<feature type="transmembrane region" description="Helical" evidence="8">
    <location>
        <begin position="187"/>
        <end position="206"/>
    </location>
</feature>
<keyword evidence="6 8" id="KW-1133">Transmembrane helix</keyword>
<keyword evidence="7 8" id="KW-0472">Membrane</keyword>
<dbReference type="Pfam" id="PF01040">
    <property type="entry name" value="UbiA"/>
    <property type="match status" value="1"/>
</dbReference>
<comment type="catalytic activity">
    <reaction evidence="8">
        <text>an all-trans-polyprenyl diphosphate + 1,4-dihydroxy-2-naphthoate + H(+) = a 2-demethylmenaquinol + CO2 + diphosphate</text>
        <dbReference type="Rhea" id="RHEA:26478"/>
        <dbReference type="Rhea" id="RHEA-COMP:9563"/>
        <dbReference type="Rhea" id="RHEA-COMP:9564"/>
        <dbReference type="ChEBI" id="CHEBI:11173"/>
        <dbReference type="ChEBI" id="CHEBI:15378"/>
        <dbReference type="ChEBI" id="CHEBI:16526"/>
        <dbReference type="ChEBI" id="CHEBI:33019"/>
        <dbReference type="ChEBI" id="CHEBI:55437"/>
        <dbReference type="ChEBI" id="CHEBI:58914"/>
        <dbReference type="EC" id="2.5.1.74"/>
    </reaction>
</comment>
<reference evidence="10 11" key="1">
    <citation type="submission" date="2018-02" db="EMBL/GenBank/DDBJ databases">
        <title>Complete genome of the streamlined marine actinobacterium Pontimonas salivibrio CL-TW6 adapted to coastal planktonic lifestype.</title>
        <authorList>
            <person name="Cho B.C."/>
            <person name="Hardies S.C."/>
            <person name="Jang G.I."/>
            <person name="Hwang C.Y."/>
        </authorList>
    </citation>
    <scope>NUCLEOTIDE SEQUENCE [LARGE SCALE GENOMIC DNA]</scope>
    <source>
        <strain evidence="10 11">CL-TW6</strain>
    </source>
</reference>
<evidence type="ECO:0000256" key="4">
    <source>
        <dbReference type="ARBA" id="ARBA00022679"/>
    </source>
</evidence>
<sequence length="304" mass="32283">MKAGIDFITVSDSKAPVSFSDWISGARLRTLPLAFSPVILGTSSAYWRDAADLLLVGLAVLVAVAIQIGVNFANDYSDGIRGTDDYRVGPARLTGSGRVEPRLVKRAAILSFAVSGVAGLALVVLSQSWWLFVIGGFALFAAWTYTGGTSPYGYRGLGELVVFVFFGLVATVGTAYVQVGVVPWESWLTGSALGFFASAVLLENNLRDIDQDKAASKNTLSVRIGPVASRVLITVMLIAPYLILAGLSFVFVFASVVFITLVLTAVIVVIVWRANTPKNLIVALQLTTLNSLLFAIGLGLAIVF</sequence>
<dbReference type="KEGG" id="psai:C3B54_111778"/>
<keyword evidence="2 8" id="KW-0474">Menaquinone biosynthesis</keyword>
<dbReference type="EC" id="2.5.1.74" evidence="8 9"/>
<dbReference type="GO" id="GO:0009234">
    <property type="term" value="P:menaquinone biosynthetic process"/>
    <property type="evidence" value="ECO:0007669"/>
    <property type="project" value="UniProtKB-UniRule"/>
</dbReference>
<evidence type="ECO:0000256" key="9">
    <source>
        <dbReference type="NCBIfam" id="TIGR00751"/>
    </source>
</evidence>
<accession>A0A2L2BSS5</accession>
<dbReference type="PANTHER" id="PTHR13929:SF0">
    <property type="entry name" value="UBIA PRENYLTRANSFERASE DOMAIN-CONTAINING PROTEIN 1"/>
    <property type="match status" value="1"/>
</dbReference>
<comment type="similarity">
    <text evidence="8">Belongs to the MenA family. Type 1 subfamily.</text>
</comment>
<dbReference type="PIRSF" id="PIRSF005355">
    <property type="entry name" value="UBIAD1"/>
    <property type="match status" value="1"/>
</dbReference>
<keyword evidence="5 8" id="KW-0812">Transmembrane</keyword>
<dbReference type="CDD" id="cd13962">
    <property type="entry name" value="PT_UbiA_UBIAD1"/>
    <property type="match status" value="1"/>
</dbReference>
<feature type="transmembrane region" description="Helical" evidence="8">
    <location>
        <begin position="160"/>
        <end position="181"/>
    </location>
</feature>
<evidence type="ECO:0000256" key="2">
    <source>
        <dbReference type="ARBA" id="ARBA00022428"/>
    </source>
</evidence>
<keyword evidence="3 8" id="KW-1003">Cell membrane</keyword>
<dbReference type="Proteomes" id="UP000243077">
    <property type="component" value="Chromosome"/>
</dbReference>
<feature type="transmembrane region" description="Helical" evidence="8">
    <location>
        <begin position="227"/>
        <end position="244"/>
    </location>
</feature>
<dbReference type="EMBL" id="CP026923">
    <property type="protein sequence ID" value="AVG24700.1"/>
    <property type="molecule type" value="Genomic_DNA"/>
</dbReference>
<dbReference type="UniPathway" id="UPA00079">
    <property type="reaction ID" value="UER00168"/>
</dbReference>
<comment type="function">
    <text evidence="8">Conversion of 1,4-dihydroxy-2-naphthoate (DHNA) to demethylmenaquinone (DMK).</text>
</comment>
<organism evidence="10 11">
    <name type="scientific">Pontimonas salivibrio</name>
    <dbReference type="NCBI Taxonomy" id="1159327"/>
    <lineage>
        <taxon>Bacteria</taxon>
        <taxon>Bacillati</taxon>
        <taxon>Actinomycetota</taxon>
        <taxon>Actinomycetes</taxon>
        <taxon>Micrococcales</taxon>
        <taxon>Microbacteriaceae</taxon>
        <taxon>Pontimonas</taxon>
    </lineage>
</organism>
<name>A0A2L2BSS5_9MICO</name>